<dbReference type="SUPFAM" id="SSF54292">
    <property type="entry name" value="2Fe-2S ferredoxin-like"/>
    <property type="match status" value="1"/>
</dbReference>
<dbReference type="Proteomes" id="UP000030661">
    <property type="component" value="Unassembled WGS sequence"/>
</dbReference>
<dbReference type="Gene3D" id="3.10.20.30">
    <property type="match status" value="1"/>
</dbReference>
<dbReference type="EMBL" id="DF820477">
    <property type="protein sequence ID" value="GAK61219.1"/>
    <property type="molecule type" value="Genomic_DNA"/>
</dbReference>
<accession>A0A081C9G4</accession>
<dbReference type="InterPro" id="IPR052911">
    <property type="entry name" value="Corrinoid_activation_enz"/>
</dbReference>
<evidence type="ECO:0000259" key="1">
    <source>
        <dbReference type="PROSITE" id="PS51085"/>
    </source>
</evidence>
<protein>
    <submittedName>
        <fullName evidence="2">Ferredoxin</fullName>
    </submittedName>
</protein>
<dbReference type="InterPro" id="IPR042259">
    <property type="entry name" value="Raco-like_middle_sf"/>
</dbReference>
<dbReference type="InterPro" id="IPR001041">
    <property type="entry name" value="2Fe-2S_ferredoxin-type"/>
</dbReference>
<dbReference type="InterPro" id="IPR040506">
    <property type="entry name" value="RACo_linker"/>
</dbReference>
<sequence>MNLTFFPEGTTIEILPEQTVLEAAQQVGVDIIATCGGKGRCKSCRIKILEGEFSPPTVQEYKELGEHGIQRQFRLACQTTARSDGVVRIVPPVVERFHQILSHTEKLQYPLDPEISKQAIILPELTQEEQTSDFEQLQQQMTSPVDRIDARVLQHLPALLLQNSRHVTCVCWNQCVIALEPGDTVEHLYGVAFDIGTTTVVGYLLNLHTGAEMAIASELNAQALYGGDLMSRISFTRQDPQGLRKLHLRILETLNRLIDALCEDAYIAPQQIYELTIVGNTCMHHLFLNIDPVHLGMAPYLAAIRQRYVVTAAEMGLNIMPQARIVMLPLIAGFVGADTVGVILATGMHKSRDLKLAIDIGTNGEIVLGTSERLLACSTAAGTAFEGAQITHGMRGASGAIDQVVIDDDVHCRVIGDVPAQGICGSGLVDAIAQMLDTGLINPMGRLLAPQEIVRQGKSLPEALERRFASQGRNKHFILLHGEETETGEPIVITQRDIRELQLAKGAIAAGIAMLMQNLHIEPENLHEILLAGAFGNYIAKESAVRIGLIPDISLERIRSVGNAAGLGSQLALLSQEARREADQIAQMTEHVALANNPAFQHTFAKAMAFPDK</sequence>
<dbReference type="eggNOG" id="COG3894">
    <property type="taxonomic scope" value="Bacteria"/>
</dbReference>
<name>A0A081C9G4_VECG1</name>
<dbReference type="Gene3D" id="3.10.20.880">
    <property type="match status" value="1"/>
</dbReference>
<feature type="domain" description="2Fe-2S ferredoxin-type" evidence="1">
    <location>
        <begin position="1"/>
        <end position="93"/>
    </location>
</feature>
<dbReference type="GO" id="GO:0051536">
    <property type="term" value="F:iron-sulfur cluster binding"/>
    <property type="evidence" value="ECO:0007669"/>
    <property type="project" value="InterPro"/>
</dbReference>
<dbReference type="STRING" id="1499967.U27_01118"/>
<dbReference type="PROSITE" id="PS51085">
    <property type="entry name" value="2FE2S_FER_2"/>
    <property type="match status" value="1"/>
</dbReference>
<dbReference type="Pfam" id="PF14574">
    <property type="entry name" value="RACo_C_ter"/>
    <property type="match status" value="1"/>
</dbReference>
<gene>
    <name evidence="2" type="ORF">U27_01118</name>
</gene>
<dbReference type="Pfam" id="PF17651">
    <property type="entry name" value="Raco_middle"/>
    <property type="match status" value="1"/>
</dbReference>
<dbReference type="HOGENOM" id="CLU_019091_0_0_0"/>
<dbReference type="InterPro" id="IPR012675">
    <property type="entry name" value="Beta-grasp_dom_sf"/>
</dbReference>
<dbReference type="PANTHER" id="PTHR42895:SF2">
    <property type="entry name" value="IRON-SULFUR CLUSTER PROTEIN"/>
    <property type="match status" value="1"/>
</dbReference>
<dbReference type="AlphaFoldDB" id="A0A081C9G4"/>
<keyword evidence="3" id="KW-1185">Reference proteome</keyword>
<proteinExistence type="predicted"/>
<dbReference type="InterPro" id="IPR041414">
    <property type="entry name" value="Raco-like_middle"/>
</dbReference>
<dbReference type="CDD" id="cd00207">
    <property type="entry name" value="fer2"/>
    <property type="match status" value="1"/>
</dbReference>
<evidence type="ECO:0000313" key="3">
    <source>
        <dbReference type="Proteomes" id="UP000030661"/>
    </source>
</evidence>
<reference evidence="2" key="1">
    <citation type="journal article" date="2015" name="PeerJ">
        <title>First genomic representation of candidate bacterial phylum KSB3 points to enhanced environmental sensing as a trigger of wastewater bulking.</title>
        <authorList>
            <person name="Sekiguchi Y."/>
            <person name="Ohashi A."/>
            <person name="Parks D.H."/>
            <person name="Yamauchi T."/>
            <person name="Tyson G.W."/>
            <person name="Hugenholtz P."/>
        </authorList>
    </citation>
    <scope>NUCLEOTIDE SEQUENCE [LARGE SCALE GENOMIC DNA]</scope>
</reference>
<organism evidence="2">
    <name type="scientific">Vecturithrix granuli</name>
    <dbReference type="NCBI Taxonomy" id="1499967"/>
    <lineage>
        <taxon>Bacteria</taxon>
        <taxon>Candidatus Moduliflexota</taxon>
        <taxon>Candidatus Vecturitrichia</taxon>
        <taxon>Candidatus Vecturitrichales</taxon>
        <taxon>Candidatus Vecturitrichaceae</taxon>
        <taxon>Candidatus Vecturithrix</taxon>
    </lineage>
</organism>
<dbReference type="eggNOG" id="COG0633">
    <property type="taxonomic scope" value="Bacteria"/>
</dbReference>
<dbReference type="Pfam" id="PF17650">
    <property type="entry name" value="RACo_linker"/>
    <property type="match status" value="1"/>
</dbReference>
<dbReference type="InterPro" id="IPR036010">
    <property type="entry name" value="2Fe-2S_ferredoxin-like_sf"/>
</dbReference>
<evidence type="ECO:0000313" key="2">
    <source>
        <dbReference type="EMBL" id="GAK61219.1"/>
    </source>
</evidence>
<dbReference type="PANTHER" id="PTHR42895">
    <property type="entry name" value="IRON-SULFUR CLUSTER-BINDING PROTEIN-RELATED"/>
    <property type="match status" value="1"/>
</dbReference>
<dbReference type="InterPro" id="IPR027980">
    <property type="entry name" value="RACo_C"/>
</dbReference>
<dbReference type="Pfam" id="PF00111">
    <property type="entry name" value="Fer2"/>
    <property type="match status" value="1"/>
</dbReference>
<dbReference type="Gene3D" id="3.30.420.480">
    <property type="entry name" value="Domain of unknown function (DUF4445)"/>
    <property type="match status" value="1"/>
</dbReference>